<feature type="compositionally biased region" description="Polar residues" evidence="1">
    <location>
        <begin position="23"/>
        <end position="32"/>
    </location>
</feature>
<dbReference type="InterPro" id="IPR013211">
    <property type="entry name" value="LVIVD"/>
</dbReference>
<dbReference type="Pfam" id="PF08309">
    <property type="entry name" value="LVIVD"/>
    <property type="match status" value="1"/>
</dbReference>
<feature type="chain" id="PRO_5039148477" description="LVIVD repeat-containing protein" evidence="2">
    <location>
        <begin position="20"/>
        <end position="478"/>
    </location>
</feature>
<reference evidence="3 4" key="1">
    <citation type="submission" date="2021-01" db="EMBL/GenBank/DDBJ databases">
        <title>Whole genome shotgun sequence of Planotetraspora phitsanulokensis NBRC 104273.</title>
        <authorList>
            <person name="Komaki H."/>
            <person name="Tamura T."/>
        </authorList>
    </citation>
    <scope>NUCLEOTIDE SEQUENCE [LARGE SCALE GENOMIC DNA]</scope>
    <source>
        <strain evidence="3 4">NBRC 104273</strain>
    </source>
</reference>
<evidence type="ECO:0000256" key="2">
    <source>
        <dbReference type="SAM" id="SignalP"/>
    </source>
</evidence>
<feature type="signal peptide" evidence="2">
    <location>
        <begin position="1"/>
        <end position="19"/>
    </location>
</feature>
<evidence type="ECO:0008006" key="5">
    <source>
        <dbReference type="Google" id="ProtNLM"/>
    </source>
</evidence>
<keyword evidence="2" id="KW-0732">Signal</keyword>
<dbReference type="AlphaFoldDB" id="A0A8J3XGJ8"/>
<dbReference type="RefSeq" id="WP_239117105.1">
    <property type="nucleotide sequence ID" value="NZ_BAABHI010000012.1"/>
</dbReference>
<feature type="compositionally biased region" description="Low complexity" evidence="1">
    <location>
        <begin position="38"/>
        <end position="47"/>
    </location>
</feature>
<evidence type="ECO:0000313" key="4">
    <source>
        <dbReference type="Proteomes" id="UP000622547"/>
    </source>
</evidence>
<dbReference type="SUPFAM" id="SSF75011">
    <property type="entry name" value="3-carboxy-cis,cis-mucoante lactonizing enzyme"/>
    <property type="match status" value="1"/>
</dbReference>
<dbReference type="EMBL" id="BOOP01000029">
    <property type="protein sequence ID" value="GII40912.1"/>
    <property type="molecule type" value="Genomic_DNA"/>
</dbReference>
<protein>
    <recommendedName>
        <fullName evidence="5">LVIVD repeat-containing protein</fullName>
    </recommendedName>
</protein>
<organism evidence="3 4">
    <name type="scientific">Planotetraspora phitsanulokensis</name>
    <dbReference type="NCBI Taxonomy" id="575192"/>
    <lineage>
        <taxon>Bacteria</taxon>
        <taxon>Bacillati</taxon>
        <taxon>Actinomycetota</taxon>
        <taxon>Actinomycetes</taxon>
        <taxon>Streptosporangiales</taxon>
        <taxon>Streptosporangiaceae</taxon>
        <taxon>Planotetraspora</taxon>
    </lineage>
</organism>
<sequence length="478" mass="50759">MKRPIAAAVLAVVLIPAAACTTAESPSPTRSALSAKPTATGTGTGTTVSDLSEDAIGHSPNMKVIANVPPQAPFNGPEAWGTDLAFQGDYAFVGNYEGFTVHDIGDPTHPKAVAQVECPGGQNDVSVSGDLLFLSIDEPRSDDTCASTPADPLSDSEWEGIRIFDIADKTHPKYVSAVRTECGSHTHTIVPGKDAGTLYLYVASPGPIPGSKGCPEPHENISIVEVPMKEPASARVVAKPEILKDRVIDENEDFPSAGCHDITVYPEKGLAAGACFGDGILMDVSDPVKPRLLQLVSDKENFSIWHSATFNDAGTKVVFSDELGGGLAATCGASGEPTKGADAVYEITPGHELVRRGYFKIPRIQTADENCVAHNGSLIPVPGRDIMVQAWYMGGVSVFDFTDSDNPKEIAYFERGPLRRGLQLGGSWSAYYYNGYIYSSDITKGLDVLRVDDPLTDPAKSVRMTELNAQSQHSYGGA</sequence>
<comment type="caution">
    <text evidence="3">The sequence shown here is derived from an EMBL/GenBank/DDBJ whole genome shotgun (WGS) entry which is preliminary data.</text>
</comment>
<accession>A0A8J3XGJ8</accession>
<evidence type="ECO:0000313" key="3">
    <source>
        <dbReference type="EMBL" id="GII40912.1"/>
    </source>
</evidence>
<keyword evidence="4" id="KW-1185">Reference proteome</keyword>
<evidence type="ECO:0000256" key="1">
    <source>
        <dbReference type="SAM" id="MobiDB-lite"/>
    </source>
</evidence>
<proteinExistence type="predicted"/>
<feature type="region of interest" description="Disordered" evidence="1">
    <location>
        <begin position="23"/>
        <end position="52"/>
    </location>
</feature>
<gene>
    <name evidence="3" type="ORF">Pph01_59150</name>
</gene>
<name>A0A8J3XGJ8_9ACTN</name>
<dbReference type="Proteomes" id="UP000622547">
    <property type="component" value="Unassembled WGS sequence"/>
</dbReference>